<dbReference type="Proteomes" id="UP000008064">
    <property type="component" value="Unassembled WGS sequence"/>
</dbReference>
<dbReference type="OrthoDB" id="4743193at2759"/>
<feature type="non-terminal residue" evidence="2">
    <location>
        <position position="1"/>
    </location>
</feature>
<proteinExistence type="predicted"/>
<gene>
    <name evidence="2" type="ORF">SERLADRAFT_353396</name>
</gene>
<dbReference type="EMBL" id="GL945451">
    <property type="protein sequence ID" value="EGO18408.1"/>
    <property type="molecule type" value="Genomic_DNA"/>
</dbReference>
<feature type="compositionally biased region" description="Polar residues" evidence="1">
    <location>
        <begin position="89"/>
        <end position="100"/>
    </location>
</feature>
<name>F8PEN9_SERL9</name>
<dbReference type="GeneID" id="18809397"/>
<feature type="region of interest" description="Disordered" evidence="1">
    <location>
        <begin position="88"/>
        <end position="109"/>
    </location>
</feature>
<dbReference type="KEGG" id="sla:SERLADRAFT_353396"/>
<dbReference type="RefSeq" id="XP_007324863.1">
    <property type="nucleotide sequence ID" value="XM_007324801.1"/>
</dbReference>
<organism evidence="3">
    <name type="scientific">Serpula lacrymans var. lacrymans (strain S7.9)</name>
    <name type="common">Dry rot fungus</name>
    <dbReference type="NCBI Taxonomy" id="578457"/>
    <lineage>
        <taxon>Eukaryota</taxon>
        <taxon>Fungi</taxon>
        <taxon>Dikarya</taxon>
        <taxon>Basidiomycota</taxon>
        <taxon>Agaricomycotina</taxon>
        <taxon>Agaricomycetes</taxon>
        <taxon>Agaricomycetidae</taxon>
        <taxon>Boletales</taxon>
        <taxon>Coniophorineae</taxon>
        <taxon>Serpulaceae</taxon>
        <taxon>Serpula</taxon>
    </lineage>
</organism>
<protein>
    <submittedName>
        <fullName evidence="2">Uncharacterized protein</fullName>
    </submittedName>
</protein>
<accession>F8PEN9</accession>
<evidence type="ECO:0000256" key="1">
    <source>
        <dbReference type="SAM" id="MobiDB-lite"/>
    </source>
</evidence>
<dbReference type="HOGENOM" id="CLU_142942_1_0_1"/>
<evidence type="ECO:0000313" key="2">
    <source>
        <dbReference type="EMBL" id="EGO18408.1"/>
    </source>
</evidence>
<dbReference type="AlphaFoldDB" id="F8PEN9"/>
<evidence type="ECO:0000313" key="3">
    <source>
        <dbReference type="Proteomes" id="UP000008064"/>
    </source>
</evidence>
<sequence>NLTIDHIIKQSPLIEVFRHCRVIVENVFHLLHHTIRHQPPDITKTIEKLTKRLLETKPHKFTARHKLQFSVDDKVASGFGIIEKKGLGVSTSGEGNSESVEITGADLVD</sequence>
<reference evidence="3" key="1">
    <citation type="journal article" date="2011" name="Science">
        <title>The plant cell wall-decomposing machinery underlies the functional diversity of forest fungi.</title>
        <authorList>
            <person name="Eastwood D.C."/>
            <person name="Floudas D."/>
            <person name="Binder M."/>
            <person name="Majcherczyk A."/>
            <person name="Schneider P."/>
            <person name="Aerts A."/>
            <person name="Asiegbu F.O."/>
            <person name="Baker S.E."/>
            <person name="Barry K."/>
            <person name="Bendiksby M."/>
            <person name="Blumentritt M."/>
            <person name="Coutinho P.M."/>
            <person name="Cullen D."/>
            <person name="de Vries R.P."/>
            <person name="Gathman A."/>
            <person name="Goodell B."/>
            <person name="Henrissat B."/>
            <person name="Ihrmark K."/>
            <person name="Kauserud H."/>
            <person name="Kohler A."/>
            <person name="LaButti K."/>
            <person name="Lapidus A."/>
            <person name="Lavin J.L."/>
            <person name="Lee Y.-H."/>
            <person name="Lindquist E."/>
            <person name="Lilly W."/>
            <person name="Lucas S."/>
            <person name="Morin E."/>
            <person name="Murat C."/>
            <person name="Oguiza J.A."/>
            <person name="Park J."/>
            <person name="Pisabarro A.G."/>
            <person name="Riley R."/>
            <person name="Rosling A."/>
            <person name="Salamov A."/>
            <person name="Schmidt O."/>
            <person name="Schmutz J."/>
            <person name="Skrede I."/>
            <person name="Stenlid J."/>
            <person name="Wiebenga A."/>
            <person name="Xie X."/>
            <person name="Kuees U."/>
            <person name="Hibbett D.S."/>
            <person name="Hoffmeister D."/>
            <person name="Hoegberg N."/>
            <person name="Martin F."/>
            <person name="Grigoriev I.V."/>
            <person name="Watkinson S.C."/>
        </authorList>
    </citation>
    <scope>NUCLEOTIDE SEQUENCE [LARGE SCALE GENOMIC DNA]</scope>
    <source>
        <strain evidence="3">S7.9</strain>
    </source>
</reference>